<gene>
    <name evidence="4" type="primary">LOC117642709</name>
</gene>
<accession>A0A6P8YBP5</accession>
<evidence type="ECO:0000313" key="4">
    <source>
        <dbReference type="RefSeq" id="XP_034237058.1"/>
    </source>
</evidence>
<evidence type="ECO:0000313" key="3">
    <source>
        <dbReference type="Proteomes" id="UP000515158"/>
    </source>
</evidence>
<dbReference type="InParanoid" id="A0A6P8YBP5"/>
<dbReference type="GO" id="GO:0006629">
    <property type="term" value="P:lipid metabolic process"/>
    <property type="evidence" value="ECO:0007669"/>
    <property type="project" value="UniProtKB-ARBA"/>
</dbReference>
<dbReference type="PANTHER" id="PTHR43975:SF2">
    <property type="entry name" value="EG:BACR7A4.14 PROTEIN-RELATED"/>
    <property type="match status" value="1"/>
</dbReference>
<reference evidence="4" key="1">
    <citation type="submission" date="2025-08" db="UniProtKB">
        <authorList>
            <consortium name="RefSeq"/>
        </authorList>
    </citation>
    <scope>IDENTIFICATION</scope>
    <source>
        <tissue evidence="4">Total insect</tissue>
    </source>
</reference>
<dbReference type="InterPro" id="IPR020904">
    <property type="entry name" value="Sc_DH/Rdtase_CS"/>
</dbReference>
<keyword evidence="1" id="KW-0560">Oxidoreductase</keyword>
<dbReference type="InterPro" id="IPR002347">
    <property type="entry name" value="SDR_fam"/>
</dbReference>
<dbReference type="PRINTS" id="PR00080">
    <property type="entry name" value="SDRFAMILY"/>
</dbReference>
<dbReference type="FunFam" id="3.40.50.720:FF:000084">
    <property type="entry name" value="Short-chain dehydrogenase reductase"/>
    <property type="match status" value="1"/>
</dbReference>
<sequence length="259" mass="27571">MSSLKDKVVLVTGASSGIGAGTALHLAKLGCRLALTGRNEENLKAVVQQCEDAGLAKDKIFTVFGSVEDQSSCERIVQETVKYFGQLDVLINNAGILVGGSIETLTVEDFDRQMNVNVRSVFILTKLALPHLKKTKGSIVNVSSVAGVRSFQNVAAYATSKAAVDHLTRCTALDSAQYGVRINAVNPGVIVTDIHKRAGMSDKEYAEFIERASSTHPLGRPGQVEEVAKAIAFLASDESSFTTGETLTVDGGRHTVCSR</sequence>
<dbReference type="KEGG" id="tpal:117642709"/>
<dbReference type="PROSITE" id="PS00061">
    <property type="entry name" value="ADH_SHORT"/>
    <property type="match status" value="1"/>
</dbReference>
<dbReference type="Pfam" id="PF13561">
    <property type="entry name" value="adh_short_C2"/>
    <property type="match status" value="1"/>
</dbReference>
<dbReference type="NCBIfam" id="NF005559">
    <property type="entry name" value="PRK07231.1"/>
    <property type="match status" value="1"/>
</dbReference>
<proteinExistence type="predicted"/>
<dbReference type="SMART" id="SM00822">
    <property type="entry name" value="PKS_KR"/>
    <property type="match status" value="1"/>
</dbReference>
<dbReference type="Gene3D" id="3.40.50.720">
    <property type="entry name" value="NAD(P)-binding Rossmann-like Domain"/>
    <property type="match status" value="1"/>
</dbReference>
<dbReference type="SUPFAM" id="SSF51735">
    <property type="entry name" value="NAD(P)-binding Rossmann-fold domains"/>
    <property type="match status" value="1"/>
</dbReference>
<name>A0A6P8YBP5_THRPL</name>
<dbReference type="GeneID" id="117642709"/>
<dbReference type="InterPro" id="IPR057326">
    <property type="entry name" value="KR_dom"/>
</dbReference>
<protein>
    <submittedName>
        <fullName evidence="4">Uncharacterized oxidoreductase TM_0325-like</fullName>
    </submittedName>
</protein>
<dbReference type="RefSeq" id="XP_034237058.1">
    <property type="nucleotide sequence ID" value="XM_034381167.1"/>
</dbReference>
<organism evidence="4">
    <name type="scientific">Thrips palmi</name>
    <name type="common">Melon thrips</name>
    <dbReference type="NCBI Taxonomy" id="161013"/>
    <lineage>
        <taxon>Eukaryota</taxon>
        <taxon>Metazoa</taxon>
        <taxon>Ecdysozoa</taxon>
        <taxon>Arthropoda</taxon>
        <taxon>Hexapoda</taxon>
        <taxon>Insecta</taxon>
        <taxon>Pterygota</taxon>
        <taxon>Neoptera</taxon>
        <taxon>Paraneoptera</taxon>
        <taxon>Thysanoptera</taxon>
        <taxon>Terebrantia</taxon>
        <taxon>Thripoidea</taxon>
        <taxon>Thripidae</taxon>
        <taxon>Thrips</taxon>
    </lineage>
</organism>
<keyword evidence="3" id="KW-1185">Reference proteome</keyword>
<dbReference type="AlphaFoldDB" id="A0A6P8YBP5"/>
<dbReference type="Proteomes" id="UP000515158">
    <property type="component" value="Unplaced"/>
</dbReference>
<dbReference type="PRINTS" id="PR00081">
    <property type="entry name" value="GDHRDH"/>
</dbReference>
<evidence type="ECO:0000256" key="1">
    <source>
        <dbReference type="ARBA" id="ARBA00023002"/>
    </source>
</evidence>
<dbReference type="OrthoDB" id="47007at2759"/>
<evidence type="ECO:0000259" key="2">
    <source>
        <dbReference type="SMART" id="SM00822"/>
    </source>
</evidence>
<dbReference type="GO" id="GO:0016491">
    <property type="term" value="F:oxidoreductase activity"/>
    <property type="evidence" value="ECO:0007669"/>
    <property type="project" value="UniProtKB-KW"/>
</dbReference>
<dbReference type="PANTHER" id="PTHR43975">
    <property type="entry name" value="ZGC:101858"/>
    <property type="match status" value="1"/>
</dbReference>
<feature type="domain" description="Ketoreductase" evidence="2">
    <location>
        <begin position="7"/>
        <end position="188"/>
    </location>
</feature>
<dbReference type="InterPro" id="IPR036291">
    <property type="entry name" value="NAD(P)-bd_dom_sf"/>
</dbReference>